<reference evidence="2" key="1">
    <citation type="submission" date="2025-08" db="UniProtKB">
        <authorList>
            <consortium name="RefSeq"/>
        </authorList>
    </citation>
    <scope>IDENTIFICATION</scope>
</reference>
<dbReference type="AlphaFoldDB" id="A0A8M1K8N5"/>
<accession>A0A8M1K8N5</accession>
<dbReference type="InterPro" id="IPR031510">
    <property type="entry name" value="DLEU7"/>
</dbReference>
<protein>
    <submittedName>
        <fullName evidence="2">Leukemia-associated protein 7</fullName>
    </submittedName>
</protein>
<dbReference type="RefSeq" id="XP_042558855.1">
    <property type="nucleotide sequence ID" value="XM_042702921.1"/>
</dbReference>
<dbReference type="GeneID" id="122128603"/>
<proteinExistence type="predicted"/>
<dbReference type="Pfam" id="PF15760">
    <property type="entry name" value="DLEU7"/>
    <property type="match status" value="1"/>
</dbReference>
<dbReference type="Proteomes" id="UP000515152">
    <property type="component" value="Chromosome 21"/>
</dbReference>
<gene>
    <name evidence="2" type="primary">dleu7</name>
</gene>
<name>A0A8M1K8N5_CLUHA</name>
<evidence type="ECO:0000313" key="1">
    <source>
        <dbReference type="Proteomes" id="UP000515152"/>
    </source>
</evidence>
<evidence type="ECO:0000313" key="2">
    <source>
        <dbReference type="RefSeq" id="XP_042558855.1"/>
    </source>
</evidence>
<dbReference type="PANTHER" id="PTHR36961:SF1">
    <property type="entry name" value="LEUKEMIA-ASSOCIATED PROTEIN 7"/>
    <property type="match status" value="1"/>
</dbReference>
<dbReference type="KEGG" id="char:122128603"/>
<organism evidence="1 2">
    <name type="scientific">Clupea harengus</name>
    <name type="common">Atlantic herring</name>
    <dbReference type="NCBI Taxonomy" id="7950"/>
    <lineage>
        <taxon>Eukaryota</taxon>
        <taxon>Metazoa</taxon>
        <taxon>Chordata</taxon>
        <taxon>Craniata</taxon>
        <taxon>Vertebrata</taxon>
        <taxon>Euteleostomi</taxon>
        <taxon>Actinopterygii</taxon>
        <taxon>Neopterygii</taxon>
        <taxon>Teleostei</taxon>
        <taxon>Clupei</taxon>
        <taxon>Clupeiformes</taxon>
        <taxon>Clupeoidei</taxon>
        <taxon>Clupeidae</taxon>
        <taxon>Clupea</taxon>
    </lineage>
</organism>
<dbReference type="OrthoDB" id="8788044at2759"/>
<dbReference type="PANTHER" id="PTHR36961">
    <property type="entry name" value="LEUKEMIA-ASSOCIATED PROTEIN 7"/>
    <property type="match status" value="1"/>
</dbReference>
<dbReference type="CTD" id="220107"/>
<sequence length="175" mass="19746">MRGRYRAWQLEALALLYQVRTRNTQSRRITPSTYGGNTEVSPLVTQVCRGTLTKTQAGLRGMTIAERARESMFSRLMDALSQIIAIEEGMYTDESQDGNTLSVFPKDSVDLKNICLRLAENDSRNSPNDRDLRDLQGCLKCIAENLLSVCNENDAAGLFVSRKLKDICDTFPEMW</sequence>
<keyword evidence="1" id="KW-1185">Reference proteome</keyword>